<gene>
    <name evidence="6" type="ORF">CLV98_11675</name>
</gene>
<dbReference type="PROSITE" id="PS51007">
    <property type="entry name" value="CYTC"/>
    <property type="match status" value="1"/>
</dbReference>
<sequence>MKKNIFLLVGLWLLVATMTFGQKKTHSTRTRIYTPAEEMAGFKVPPGFVVELVASEKDGIINPIDLTFDDAGRLWTQTASMYPLDPVTDIKWNELQKLMDDPEAQRRNPEFKRILDLYSGKTKGADKILVLSGLYANDKPMVKVWADGLTIPMSILPYKNGAYVAQGSELFFLDDPNADGLADERKPLLTGFGITDTHTMTHVLTRAPGGWINFSHGALNKGKVTSLVSDAQLSIDYSKIGRFSLDGRKMELLNAGLNNIWGYQLRGNGQWYGCEANDLGYSIVPMEAGAAYPGIGTDRLRSYQPFMPQLHRFRVGGTGISGLAFADDASGSFPAEWKDVALLANPITSTINAIRISRLSDGRVEATHLPDFLTSEDDWFRPVNMEFGPDGCLYIADWYNKIVSHNELPTTHPDRDKGHGRIWRIRHESQDRRAIPDLTLAASHALIDHLKSPSLWEKRAAWHQIADRPATETKALVPALAKLILDPSETEDTRIHALWALESLGTGDLALLDRLMKGTSDDLRREAMRALVHFEGSSSEKSSLLMTYAEDPNPMIRSQILRSAGELDRAALDRADPALLALLIGACKPELPGNEMGGSYERRLERYLARKALEKNSEALEAFVLQELPAHIPAVNMLWAIQALPQEAKEKAFQKYWPMAKLSSFDESTFVAVAGMLANTGVYDLAQGVISQEDNQSQYLQFAIQNQAQVQSEPLKMILAGPVQRLLKSNLEAERQLALEVMGRYQLKLPVEAIGSILAKDVSEKTLGLALKALEVDPAASRSILVGLIKNDKIGVDLKRQVIGNLLKSDAAEAQRLVLSWLPTLSDIEKKELVTDLSRSVEGGTMLKTLYGSKKLSSKSFDLSAAERILEAKKSDPKAQQLLKEVKAAEVADKQQFQRKLDHYMTLAAKKSGSPKEGKVLFQTCLLCHQVGSEGQKIAPALDGSASREMEALLTAILDPDAAVESNYAVYRISKKDGSTVEGYLVNKDERGATIAFMGGTTVFVPTASIAKQGFMAGRSFMVKGLMDHYSDQQVADLLSFINTLK</sequence>
<evidence type="ECO:0000259" key="5">
    <source>
        <dbReference type="PROSITE" id="PS51007"/>
    </source>
</evidence>
<dbReference type="InterPro" id="IPR011041">
    <property type="entry name" value="Quinoprot_gluc/sorb_DH_b-prop"/>
</dbReference>
<dbReference type="InterPro" id="IPR011042">
    <property type="entry name" value="6-blade_b-propeller_TolB-like"/>
</dbReference>
<dbReference type="InterPro" id="IPR013428">
    <property type="entry name" value="Membrane-bound_put_N"/>
</dbReference>
<dbReference type="PANTHER" id="PTHR33546">
    <property type="entry name" value="LARGE, MULTIFUNCTIONAL SECRETED PROTEIN-RELATED"/>
    <property type="match status" value="1"/>
</dbReference>
<evidence type="ECO:0000256" key="1">
    <source>
        <dbReference type="ARBA" id="ARBA00022617"/>
    </source>
</evidence>
<dbReference type="Proteomes" id="UP000245880">
    <property type="component" value="Unassembled WGS sequence"/>
</dbReference>
<dbReference type="InterPro" id="IPR055557">
    <property type="entry name" value="DUF7133"/>
</dbReference>
<dbReference type="SUPFAM" id="SSF48371">
    <property type="entry name" value="ARM repeat"/>
    <property type="match status" value="1"/>
</dbReference>
<dbReference type="Pfam" id="PF00034">
    <property type="entry name" value="Cytochrom_C"/>
    <property type="match status" value="1"/>
</dbReference>
<dbReference type="InterPro" id="IPR016024">
    <property type="entry name" value="ARM-type_fold"/>
</dbReference>
<keyword evidence="1 4" id="KW-0349">Heme</keyword>
<dbReference type="RefSeq" id="WP_109677644.1">
    <property type="nucleotide sequence ID" value="NZ_QGDT01000016.1"/>
</dbReference>
<dbReference type="NCBIfam" id="TIGR02603">
    <property type="entry name" value="CxxCH_TIGR02603"/>
    <property type="match status" value="1"/>
</dbReference>
<dbReference type="GO" id="GO:0009055">
    <property type="term" value="F:electron transfer activity"/>
    <property type="evidence" value="ECO:0007669"/>
    <property type="project" value="InterPro"/>
</dbReference>
<keyword evidence="7" id="KW-1185">Reference proteome</keyword>
<dbReference type="InterPro" id="IPR036909">
    <property type="entry name" value="Cyt_c-like_dom_sf"/>
</dbReference>
<organism evidence="6 7">
    <name type="scientific">Dyadobacter jejuensis</name>
    <dbReference type="NCBI Taxonomy" id="1082580"/>
    <lineage>
        <taxon>Bacteria</taxon>
        <taxon>Pseudomonadati</taxon>
        <taxon>Bacteroidota</taxon>
        <taxon>Cytophagia</taxon>
        <taxon>Cytophagales</taxon>
        <taxon>Spirosomataceae</taxon>
        <taxon>Dyadobacter</taxon>
    </lineage>
</organism>
<dbReference type="PANTHER" id="PTHR33546:SF1">
    <property type="entry name" value="LARGE, MULTIFUNCTIONAL SECRETED PROTEIN"/>
    <property type="match status" value="1"/>
</dbReference>
<dbReference type="Gene3D" id="2.120.10.30">
    <property type="entry name" value="TolB, C-terminal domain"/>
    <property type="match status" value="1"/>
</dbReference>
<dbReference type="GO" id="GO:0020037">
    <property type="term" value="F:heme binding"/>
    <property type="evidence" value="ECO:0007669"/>
    <property type="project" value="InterPro"/>
</dbReference>
<evidence type="ECO:0000256" key="4">
    <source>
        <dbReference type="PROSITE-ProRule" id="PRU00433"/>
    </source>
</evidence>
<comment type="caution">
    <text evidence="6">The sequence shown here is derived from an EMBL/GenBank/DDBJ whole genome shotgun (WGS) entry which is preliminary data.</text>
</comment>
<accession>A0A316ABZ3</accession>
<evidence type="ECO:0000313" key="7">
    <source>
        <dbReference type="Proteomes" id="UP000245880"/>
    </source>
</evidence>
<proteinExistence type="predicted"/>
<dbReference type="Gene3D" id="1.10.760.10">
    <property type="entry name" value="Cytochrome c-like domain"/>
    <property type="match status" value="1"/>
</dbReference>
<keyword evidence="2 4" id="KW-0479">Metal-binding</keyword>
<protein>
    <submittedName>
        <fullName evidence="6">Putative membrane-bound dehydrogenase-like protein</fullName>
    </submittedName>
</protein>
<dbReference type="InterPro" id="IPR013427">
    <property type="entry name" value="Haem-bd_dom_put"/>
</dbReference>
<dbReference type="AlphaFoldDB" id="A0A316ABZ3"/>
<dbReference type="InterPro" id="IPR011989">
    <property type="entry name" value="ARM-like"/>
</dbReference>
<dbReference type="OrthoDB" id="9808161at2"/>
<dbReference type="GO" id="GO:0046872">
    <property type="term" value="F:metal ion binding"/>
    <property type="evidence" value="ECO:0007669"/>
    <property type="project" value="UniProtKB-KW"/>
</dbReference>
<name>A0A316ABZ3_9BACT</name>
<evidence type="ECO:0000256" key="3">
    <source>
        <dbReference type="ARBA" id="ARBA00023004"/>
    </source>
</evidence>
<evidence type="ECO:0000256" key="2">
    <source>
        <dbReference type="ARBA" id="ARBA00022723"/>
    </source>
</evidence>
<dbReference type="Pfam" id="PF23500">
    <property type="entry name" value="DUF7133"/>
    <property type="match status" value="1"/>
</dbReference>
<dbReference type="Gene3D" id="1.25.10.10">
    <property type="entry name" value="Leucine-rich Repeat Variant"/>
    <property type="match status" value="1"/>
</dbReference>
<feature type="domain" description="Cytochrome c" evidence="5">
    <location>
        <begin position="913"/>
        <end position="1046"/>
    </location>
</feature>
<reference evidence="6 7" key="1">
    <citation type="submission" date="2018-03" db="EMBL/GenBank/DDBJ databases">
        <title>Genomic Encyclopedia of Archaeal and Bacterial Type Strains, Phase II (KMG-II): from individual species to whole genera.</title>
        <authorList>
            <person name="Goeker M."/>
        </authorList>
    </citation>
    <scope>NUCLEOTIDE SEQUENCE [LARGE SCALE GENOMIC DNA]</scope>
    <source>
        <strain evidence="6 7">DSM 100346</strain>
    </source>
</reference>
<evidence type="ECO:0000313" key="6">
    <source>
        <dbReference type="EMBL" id="PWJ54788.1"/>
    </source>
</evidence>
<dbReference type="InterPro" id="IPR009056">
    <property type="entry name" value="Cyt_c-like_dom"/>
</dbReference>
<dbReference type="EMBL" id="QGDT01000016">
    <property type="protein sequence ID" value="PWJ54788.1"/>
    <property type="molecule type" value="Genomic_DNA"/>
</dbReference>
<dbReference type="SUPFAM" id="SSF46626">
    <property type="entry name" value="Cytochrome c"/>
    <property type="match status" value="1"/>
</dbReference>
<dbReference type="NCBIfam" id="TIGR02604">
    <property type="entry name" value="Piru_Ver_Nterm"/>
    <property type="match status" value="1"/>
</dbReference>
<keyword evidence="3 4" id="KW-0408">Iron</keyword>
<dbReference type="SUPFAM" id="SSF50952">
    <property type="entry name" value="Soluble quinoprotein glucose dehydrogenase"/>
    <property type="match status" value="1"/>
</dbReference>